<evidence type="ECO:0000313" key="4">
    <source>
        <dbReference type="EnsemblMetazoa" id="G28053.1:cds"/>
    </source>
</evidence>
<dbReference type="SMART" id="SM01017">
    <property type="entry name" value="Arrestin_C"/>
    <property type="match status" value="1"/>
</dbReference>
<evidence type="ECO:0000256" key="1">
    <source>
        <dbReference type="ARBA" id="ARBA00005298"/>
    </source>
</evidence>
<feature type="domain" description="Arrestin C-terminal-like" evidence="3">
    <location>
        <begin position="439"/>
        <end position="572"/>
    </location>
</feature>
<feature type="region of interest" description="Disordered" evidence="2">
    <location>
        <begin position="108"/>
        <end position="129"/>
    </location>
</feature>
<dbReference type="InterPro" id="IPR011022">
    <property type="entry name" value="Arrestin_C-like"/>
</dbReference>
<reference evidence="4" key="1">
    <citation type="submission" date="2022-08" db="UniProtKB">
        <authorList>
            <consortium name="EnsemblMetazoa"/>
        </authorList>
    </citation>
    <scope>IDENTIFICATION</scope>
    <source>
        <strain evidence="4">05x7-T-G4-1.051#20</strain>
    </source>
</reference>
<dbReference type="InterPro" id="IPR050357">
    <property type="entry name" value="Arrestin_domain-protein"/>
</dbReference>
<evidence type="ECO:0000256" key="2">
    <source>
        <dbReference type="SAM" id="MobiDB-lite"/>
    </source>
</evidence>
<feature type="compositionally biased region" description="Polar residues" evidence="2">
    <location>
        <begin position="120"/>
        <end position="129"/>
    </location>
</feature>
<dbReference type="AlphaFoldDB" id="A0A8W8LG16"/>
<accession>A0A8W8LG16</accession>
<dbReference type="OMA" id="PINLEKR"/>
<dbReference type="PANTHER" id="PTHR11188">
    <property type="entry name" value="ARRESTIN DOMAIN CONTAINING PROTEIN"/>
    <property type="match status" value="1"/>
</dbReference>
<dbReference type="GO" id="GO:0015031">
    <property type="term" value="P:protein transport"/>
    <property type="evidence" value="ECO:0007669"/>
    <property type="project" value="TreeGrafter"/>
</dbReference>
<sequence length="639" mass="70455">MNPQPTKVPVQGLLYKMNSEVPTLSMADPLGQTEVKVIVHGQDNVTVKGTSSSTREEEGATTHQGYVNEGLETEEEDILSPHKIELDGFNVEGEEMKPIDVIFDPSPLNSESSETRQHYKQNNTGFSNISPRAAKYREGTKAKLSKMITVPGGSTWGPQSAKSPTSMTASQVGSVRGLPGDLRTKNLSGTVRSHHSAGATTVHSLPSVHSSVPMHIRRPVRGTLRGYPAGTVTKGSMAFRRNYQAKENLVSRFDIELDQHEKHRFCPGEELSGRIVFDIKGKLEIRFIEFLITGYTAVTLSRGPNSGRKKTFRDVFLNKRNYIVGTPDGKWSTVVNPGHYVSKFKFLLPSNLPSSLKYKNQQNGFGAEIEYTVKARICDEIGSSSARSTHSLNNLVKIILSRRSSFTVRRRFDIHSIPNALLPVIHQEDVTLSSCSFFSSDIASVNLILDRSCFLAGDDVQVRLEIENKYAKQIKMIEGCLQQHITLIKPKSHLTFNLSTFGEKNPKGTVVSKPHQSMACFDISLPTGINILPSINPGCRLIHVTYSLRIVVHFSSCGGQLLLELPVHIGPCADPINLEKRNSVPVFNRPKRFPHFSPHPNGHIQNGHAGKETTAPVRVFTKFSHAASSALCCSSDTAL</sequence>
<dbReference type="PANTHER" id="PTHR11188:SF17">
    <property type="entry name" value="FI21816P1"/>
    <property type="match status" value="1"/>
</dbReference>
<feature type="region of interest" description="Disordered" evidence="2">
    <location>
        <begin position="149"/>
        <end position="180"/>
    </location>
</feature>
<protein>
    <recommendedName>
        <fullName evidence="3">Arrestin C-terminal-like domain-containing protein</fullName>
    </recommendedName>
</protein>
<dbReference type="InterPro" id="IPR014756">
    <property type="entry name" value="Ig_E-set"/>
</dbReference>
<dbReference type="SUPFAM" id="SSF81296">
    <property type="entry name" value="E set domains"/>
    <property type="match status" value="2"/>
</dbReference>
<evidence type="ECO:0000313" key="5">
    <source>
        <dbReference type="Proteomes" id="UP000005408"/>
    </source>
</evidence>
<dbReference type="Gene3D" id="2.60.40.640">
    <property type="match status" value="2"/>
</dbReference>
<dbReference type="GO" id="GO:0005737">
    <property type="term" value="C:cytoplasm"/>
    <property type="evidence" value="ECO:0007669"/>
    <property type="project" value="TreeGrafter"/>
</dbReference>
<dbReference type="EnsemblMetazoa" id="G28053.3">
    <property type="protein sequence ID" value="G28053.3:cds"/>
    <property type="gene ID" value="G28053"/>
</dbReference>
<feature type="compositionally biased region" description="Polar residues" evidence="2">
    <location>
        <begin position="156"/>
        <end position="173"/>
    </location>
</feature>
<dbReference type="Pfam" id="PF02752">
    <property type="entry name" value="Arrestin_C"/>
    <property type="match status" value="1"/>
</dbReference>
<dbReference type="InterPro" id="IPR011021">
    <property type="entry name" value="Arrestin-like_N"/>
</dbReference>
<keyword evidence="5" id="KW-1185">Reference proteome</keyword>
<proteinExistence type="inferred from homology"/>
<comment type="similarity">
    <text evidence="1">Belongs to the arrestin family.</text>
</comment>
<evidence type="ECO:0000259" key="3">
    <source>
        <dbReference type="SMART" id="SM01017"/>
    </source>
</evidence>
<organism evidence="4 5">
    <name type="scientific">Magallana gigas</name>
    <name type="common">Pacific oyster</name>
    <name type="synonym">Crassostrea gigas</name>
    <dbReference type="NCBI Taxonomy" id="29159"/>
    <lineage>
        <taxon>Eukaryota</taxon>
        <taxon>Metazoa</taxon>
        <taxon>Spiralia</taxon>
        <taxon>Lophotrochozoa</taxon>
        <taxon>Mollusca</taxon>
        <taxon>Bivalvia</taxon>
        <taxon>Autobranchia</taxon>
        <taxon>Pteriomorphia</taxon>
        <taxon>Ostreida</taxon>
        <taxon>Ostreoidea</taxon>
        <taxon>Ostreidae</taxon>
        <taxon>Magallana</taxon>
    </lineage>
</organism>
<name>A0A8W8LG16_MAGGI</name>
<dbReference type="Proteomes" id="UP000005408">
    <property type="component" value="Unassembled WGS sequence"/>
</dbReference>
<dbReference type="Pfam" id="PF00339">
    <property type="entry name" value="Arrestin_N"/>
    <property type="match status" value="1"/>
</dbReference>
<dbReference type="InterPro" id="IPR014752">
    <property type="entry name" value="Arrestin-like_C"/>
</dbReference>
<dbReference type="EnsemblMetazoa" id="G28053.1">
    <property type="protein sequence ID" value="G28053.1:cds"/>
    <property type="gene ID" value="G28053"/>
</dbReference>